<feature type="region of interest" description="Disordered" evidence="1">
    <location>
        <begin position="14"/>
        <end position="35"/>
    </location>
</feature>
<organism evidence="2 3">
    <name type="scientific">Streptomyces filamentosus NRRL 15998</name>
    <dbReference type="NCBI Taxonomy" id="457431"/>
    <lineage>
        <taxon>Bacteria</taxon>
        <taxon>Bacillati</taxon>
        <taxon>Actinomycetota</taxon>
        <taxon>Actinomycetes</taxon>
        <taxon>Kitasatosporales</taxon>
        <taxon>Streptomycetaceae</taxon>
        <taxon>Streptomyces</taxon>
    </lineage>
</organism>
<evidence type="ECO:0000313" key="2">
    <source>
        <dbReference type="EMBL" id="EFE76230.2"/>
    </source>
</evidence>
<name>D6AU25_STRFL</name>
<dbReference type="AlphaFoldDB" id="D6AU25"/>
<reference evidence="3" key="1">
    <citation type="submission" date="2008-10" db="EMBL/GenBank/DDBJ databases">
        <authorList>
            <person name="Molnar K."/>
        </authorList>
    </citation>
    <scope>NUCLEOTIDE SEQUENCE [LARGE SCALE GENOMIC DNA]</scope>
    <source>
        <strain evidence="3">NRRL 15998</strain>
    </source>
</reference>
<evidence type="ECO:0000256" key="1">
    <source>
        <dbReference type="SAM" id="MobiDB-lite"/>
    </source>
</evidence>
<dbReference type="EMBL" id="DS999644">
    <property type="protein sequence ID" value="EFE76230.2"/>
    <property type="molecule type" value="Genomic_DNA"/>
</dbReference>
<protein>
    <submittedName>
        <fullName evidence="2">Predicted protein</fullName>
    </submittedName>
</protein>
<evidence type="ECO:0000313" key="3">
    <source>
        <dbReference type="Proteomes" id="UP000003986"/>
    </source>
</evidence>
<feature type="compositionally biased region" description="Basic residues" evidence="1">
    <location>
        <begin position="24"/>
        <end position="35"/>
    </location>
</feature>
<accession>D6AU25</accession>
<sequence length="219" mass="24925">MSCHSSLLHTLEHHAQREPAVPSRPRRARGVRTRPARASRGACRWRAGYCWLLFTGARRLRTVTYTIMFLRVLPERTFDETLEEINSAYDPDADLKPINLTDEDRAGWDRLIQRILREAGPVTTEEFPYSLTLWRDGPHGQFQLDYDGNSATIDIPYRYPGSEASPIMAEAYRIGRMVEEECGLEGYDGEVEQPVRTGDIEVAASRLGGLARWAQETLT</sequence>
<proteinExistence type="predicted"/>
<dbReference type="Proteomes" id="UP000003986">
    <property type="component" value="Unassembled WGS sequence"/>
</dbReference>
<gene>
    <name evidence="2" type="ORF">SSGG_03598</name>
</gene>
<reference evidence="3" key="2">
    <citation type="submission" date="2008-12" db="EMBL/GenBank/DDBJ databases">
        <title>Annotation of Streptomyces roseosporus strain NRRL 15998.</title>
        <authorList>
            <consortium name="The Broad Institute Genome Sequencing Platform"/>
            <consortium name="Broad Institute Microbial Sequencing Center"/>
            <person name="Fischbach M."/>
            <person name="Ward D."/>
            <person name="Young S."/>
            <person name="Kodira C.D."/>
            <person name="Zeng Q."/>
            <person name="Koehrsen M."/>
            <person name="Godfrey P."/>
            <person name="Alvarado L."/>
            <person name="Berlin A.M."/>
            <person name="Borenstein D."/>
            <person name="Chen Z."/>
            <person name="Engels R."/>
            <person name="Freedman E."/>
            <person name="Gellesch M."/>
            <person name="Goldberg J."/>
            <person name="Griggs A."/>
            <person name="Gujja S."/>
            <person name="Heiman D.I."/>
            <person name="Hepburn T.A."/>
            <person name="Howarth C."/>
            <person name="Jen D."/>
            <person name="Larson L."/>
            <person name="Lewis B."/>
            <person name="Mehta T."/>
            <person name="Park D."/>
            <person name="Pearson M."/>
            <person name="Roberts A."/>
            <person name="Saif S."/>
            <person name="Shea T.D."/>
            <person name="Shenoy N."/>
            <person name="Sisk P."/>
            <person name="Stolte C."/>
            <person name="Sykes S.N."/>
            <person name="Walk T."/>
            <person name="White J."/>
            <person name="Yandava C."/>
            <person name="Straight P."/>
            <person name="Clardy J."/>
            <person name="Hung D."/>
            <person name="Kolter R."/>
            <person name="Mekalanos J."/>
            <person name="Walker S."/>
            <person name="Walsh C.T."/>
            <person name="Wieland B.L.C."/>
            <person name="Ilzarbe M."/>
            <person name="Galagan J."/>
            <person name="Nusbaum C."/>
            <person name="Birren B."/>
        </authorList>
    </citation>
    <scope>NUCLEOTIDE SEQUENCE [LARGE SCALE GENOMIC DNA]</scope>
    <source>
        <strain evidence="3">NRRL 15998</strain>
    </source>
</reference>